<protein>
    <submittedName>
        <fullName evidence="5">Primosome assembly protein PriA</fullName>
    </submittedName>
</protein>
<organism evidence="5 6">
    <name type="scientific">Bradyrhizobium diazoefficiens</name>
    <dbReference type="NCBI Taxonomy" id="1355477"/>
    <lineage>
        <taxon>Bacteria</taxon>
        <taxon>Pseudomonadati</taxon>
        <taxon>Pseudomonadota</taxon>
        <taxon>Alphaproteobacteria</taxon>
        <taxon>Hyphomicrobiales</taxon>
        <taxon>Nitrobacteraceae</taxon>
        <taxon>Bradyrhizobium</taxon>
    </lineage>
</organism>
<dbReference type="GO" id="GO:0006302">
    <property type="term" value="P:double-strand break repair"/>
    <property type="evidence" value="ECO:0007669"/>
    <property type="project" value="TreeGrafter"/>
</dbReference>
<dbReference type="InterPro" id="IPR041222">
    <property type="entry name" value="PriA_3primeBD"/>
</dbReference>
<evidence type="ECO:0000256" key="2">
    <source>
        <dbReference type="ARBA" id="ARBA00022840"/>
    </source>
</evidence>
<dbReference type="Pfam" id="PF17764">
    <property type="entry name" value="PriA_3primeBD"/>
    <property type="match status" value="1"/>
</dbReference>
<dbReference type="FunFam" id="3.40.1440.60:FF:000001">
    <property type="entry name" value="Primosomal protein N"/>
    <property type="match status" value="1"/>
</dbReference>
<name>A0A0E4BQ83_9BRAD</name>
<dbReference type="AlphaFoldDB" id="A0A0E4BQ83"/>
<feature type="domain" description="Primosomal protein N' 3' DNA-binding" evidence="4">
    <location>
        <begin position="19"/>
        <end position="113"/>
    </location>
</feature>
<dbReference type="GO" id="GO:0005524">
    <property type="term" value="F:ATP binding"/>
    <property type="evidence" value="ECO:0007669"/>
    <property type="project" value="UniProtKB-KW"/>
</dbReference>
<dbReference type="EMBL" id="AP014685">
    <property type="protein sequence ID" value="BAR57232.1"/>
    <property type="molecule type" value="Genomic_DNA"/>
</dbReference>
<keyword evidence="2" id="KW-0067">ATP-binding</keyword>
<evidence type="ECO:0000313" key="5">
    <source>
        <dbReference type="EMBL" id="BAR57232.1"/>
    </source>
</evidence>
<dbReference type="GO" id="GO:0006270">
    <property type="term" value="P:DNA replication initiation"/>
    <property type="evidence" value="ECO:0007669"/>
    <property type="project" value="TreeGrafter"/>
</dbReference>
<evidence type="ECO:0000256" key="3">
    <source>
        <dbReference type="ARBA" id="ARBA00023125"/>
    </source>
</evidence>
<dbReference type="Proteomes" id="UP000063308">
    <property type="component" value="Chromosome"/>
</dbReference>
<dbReference type="Gene3D" id="3.40.1440.60">
    <property type="entry name" value="PriA, 3(prime) DNA-binding domain"/>
    <property type="match status" value="1"/>
</dbReference>
<reference evidence="5 6" key="1">
    <citation type="submission" date="2014-11" db="EMBL/GenBank/DDBJ databases">
        <title>Symbiosis island explosion on the genome of extra-slow-growing strains of soybean bradyrhizobia with massive insertion sequences.</title>
        <authorList>
            <person name="Iida T."/>
            <person name="Minamisawa K."/>
        </authorList>
    </citation>
    <scope>NUCLEOTIDE SEQUENCE [LARGE SCALE GENOMIC DNA]</scope>
    <source>
        <strain evidence="5 6">NK6</strain>
    </source>
</reference>
<dbReference type="GO" id="GO:0006310">
    <property type="term" value="P:DNA recombination"/>
    <property type="evidence" value="ECO:0007669"/>
    <property type="project" value="TreeGrafter"/>
</dbReference>
<dbReference type="InterPro" id="IPR042115">
    <property type="entry name" value="PriA_3primeBD_sf"/>
</dbReference>
<dbReference type="GO" id="GO:0003677">
    <property type="term" value="F:DNA binding"/>
    <property type="evidence" value="ECO:0007669"/>
    <property type="project" value="UniProtKB-KW"/>
</dbReference>
<keyword evidence="3" id="KW-0238">DNA-binding</keyword>
<sequence>MDHTSRSSTVSANATRMVDVLVPVALDQTYSYKVPRGMELKAGDLVGVPLGPREVLAVVWAENANPDPRLHNRLKEVSEKLDLPPLKPELRSVVDWVANYTLSPRGMVLRMCLRMGENLGPERVRPGVRLVGDPPGG</sequence>
<proteinExistence type="predicted"/>
<gene>
    <name evidence="5" type="ORF">NK6_4062</name>
</gene>
<dbReference type="PANTHER" id="PTHR30580">
    <property type="entry name" value="PRIMOSOMAL PROTEIN N"/>
    <property type="match status" value="1"/>
</dbReference>
<evidence type="ECO:0000313" key="6">
    <source>
        <dbReference type="Proteomes" id="UP000063308"/>
    </source>
</evidence>
<keyword evidence="1" id="KW-0547">Nucleotide-binding</keyword>
<accession>A0A0E4BQ83</accession>
<evidence type="ECO:0000259" key="4">
    <source>
        <dbReference type="Pfam" id="PF17764"/>
    </source>
</evidence>
<dbReference type="GO" id="GO:0043138">
    <property type="term" value="F:3'-5' DNA helicase activity"/>
    <property type="evidence" value="ECO:0007669"/>
    <property type="project" value="TreeGrafter"/>
</dbReference>
<evidence type="ECO:0000256" key="1">
    <source>
        <dbReference type="ARBA" id="ARBA00022741"/>
    </source>
</evidence>
<dbReference type="PANTHER" id="PTHR30580:SF0">
    <property type="entry name" value="PRIMOSOMAL PROTEIN N"/>
    <property type="match status" value="1"/>
</dbReference>